<sequence length="162" mass="17004">MGGGRRGVRGRAVDDGTRKRARLGGRGERDEDGRGKCGGGEHQALRRLAVAVEVETPGRLVVAAEVGVGISICSPRGGDGVVGKSEQAAGEKPPSLVKPKRSSAPPPPPPLTPFGLLRLSLGRGYGSQRPVPCAPTAHTARPAAAPNDAREREEEEKRKRKR</sequence>
<protein>
    <submittedName>
        <fullName evidence="2">Uncharacterized protein</fullName>
    </submittedName>
</protein>
<dbReference type="EMBL" id="AP005545">
    <property type="protein sequence ID" value="BAD38181.1"/>
    <property type="molecule type" value="Genomic_DNA"/>
</dbReference>
<reference evidence="3" key="1">
    <citation type="journal article" date="2005" name="Nature">
        <title>The map-based sequence of the rice genome.</title>
        <authorList>
            <consortium name="International rice genome sequencing project (IRGSP)"/>
            <person name="Matsumoto T."/>
            <person name="Wu J."/>
            <person name="Kanamori H."/>
            <person name="Katayose Y."/>
            <person name="Fujisawa M."/>
            <person name="Namiki N."/>
            <person name="Mizuno H."/>
            <person name="Yamamoto K."/>
            <person name="Antonio B.A."/>
            <person name="Baba T."/>
            <person name="Sakata K."/>
            <person name="Nagamura Y."/>
            <person name="Aoki H."/>
            <person name="Arikawa K."/>
            <person name="Arita K."/>
            <person name="Bito T."/>
            <person name="Chiden Y."/>
            <person name="Fujitsuka N."/>
            <person name="Fukunaka R."/>
            <person name="Hamada M."/>
            <person name="Harada C."/>
            <person name="Hayashi A."/>
            <person name="Hijishita S."/>
            <person name="Honda M."/>
            <person name="Hosokawa S."/>
            <person name="Ichikawa Y."/>
            <person name="Idonuma A."/>
            <person name="Iijima M."/>
            <person name="Ikeda M."/>
            <person name="Ikeno M."/>
            <person name="Ito K."/>
            <person name="Ito S."/>
            <person name="Ito T."/>
            <person name="Ito Y."/>
            <person name="Ito Y."/>
            <person name="Iwabuchi A."/>
            <person name="Kamiya K."/>
            <person name="Karasawa W."/>
            <person name="Kurita K."/>
            <person name="Katagiri S."/>
            <person name="Kikuta A."/>
            <person name="Kobayashi H."/>
            <person name="Kobayashi N."/>
            <person name="Machita K."/>
            <person name="Maehara T."/>
            <person name="Masukawa M."/>
            <person name="Mizubayashi T."/>
            <person name="Mukai Y."/>
            <person name="Nagasaki H."/>
            <person name="Nagata Y."/>
            <person name="Naito S."/>
            <person name="Nakashima M."/>
            <person name="Nakama Y."/>
            <person name="Nakamichi Y."/>
            <person name="Nakamura M."/>
            <person name="Meguro A."/>
            <person name="Negishi M."/>
            <person name="Ohta I."/>
            <person name="Ohta T."/>
            <person name="Okamoto M."/>
            <person name="Ono N."/>
            <person name="Saji S."/>
            <person name="Sakaguchi M."/>
            <person name="Sakai K."/>
            <person name="Shibata M."/>
            <person name="Shimokawa T."/>
            <person name="Song J."/>
            <person name="Takazaki Y."/>
            <person name="Terasawa K."/>
            <person name="Tsugane M."/>
            <person name="Tsuji K."/>
            <person name="Ueda S."/>
            <person name="Waki K."/>
            <person name="Yamagata H."/>
            <person name="Yamamoto M."/>
            <person name="Yamamoto S."/>
            <person name="Yamane H."/>
            <person name="Yoshiki S."/>
            <person name="Yoshihara R."/>
            <person name="Yukawa K."/>
            <person name="Zhong H."/>
            <person name="Yano M."/>
            <person name="Yuan Q."/>
            <person name="Ouyang S."/>
            <person name="Liu J."/>
            <person name="Jones K.M."/>
            <person name="Gansberger K."/>
            <person name="Moffat K."/>
            <person name="Hill J."/>
            <person name="Bera J."/>
            <person name="Fadrosh D."/>
            <person name="Jin S."/>
            <person name="Johri S."/>
            <person name="Kim M."/>
            <person name="Overton L."/>
            <person name="Reardon M."/>
            <person name="Tsitrin T."/>
            <person name="Vuong H."/>
            <person name="Weaver B."/>
            <person name="Ciecko A."/>
            <person name="Tallon L."/>
            <person name="Jackson J."/>
            <person name="Pai G."/>
            <person name="Aken S.V."/>
            <person name="Utterback T."/>
            <person name="Reidmuller S."/>
            <person name="Feldblyum T."/>
            <person name="Hsiao J."/>
            <person name="Zismann V."/>
            <person name="Iobst S."/>
            <person name="de Vazeille A.R."/>
            <person name="Buell C.R."/>
            <person name="Ying K."/>
            <person name="Li Y."/>
            <person name="Lu T."/>
            <person name="Huang Y."/>
            <person name="Zhao Q."/>
            <person name="Feng Q."/>
            <person name="Zhang L."/>
            <person name="Zhu J."/>
            <person name="Weng Q."/>
            <person name="Mu J."/>
            <person name="Lu Y."/>
            <person name="Fan D."/>
            <person name="Liu Y."/>
            <person name="Guan J."/>
            <person name="Zhang Y."/>
            <person name="Yu S."/>
            <person name="Liu X."/>
            <person name="Zhang Y."/>
            <person name="Hong G."/>
            <person name="Han B."/>
            <person name="Choisne N."/>
            <person name="Demange N."/>
            <person name="Orjeda G."/>
            <person name="Samain S."/>
            <person name="Cattolico L."/>
            <person name="Pelletier E."/>
            <person name="Couloux A."/>
            <person name="Segurens B."/>
            <person name="Wincker P."/>
            <person name="D'Hont A."/>
            <person name="Scarpelli C."/>
            <person name="Weissenbach J."/>
            <person name="Salanoubat M."/>
            <person name="Quetier F."/>
            <person name="Yu Y."/>
            <person name="Kim H.R."/>
            <person name="Rambo T."/>
            <person name="Currie J."/>
            <person name="Collura K."/>
            <person name="Luo M."/>
            <person name="Yang T."/>
            <person name="Ammiraju J.S.S."/>
            <person name="Engler F."/>
            <person name="Soderlund C."/>
            <person name="Wing R.A."/>
            <person name="Palmer L.E."/>
            <person name="de la Bastide M."/>
            <person name="Spiegel L."/>
            <person name="Nascimento L."/>
            <person name="Zutavern T."/>
            <person name="O'Shaughnessy A."/>
            <person name="Dike S."/>
            <person name="Dedhia N."/>
            <person name="Preston R."/>
            <person name="Balija V."/>
            <person name="McCombie W.R."/>
            <person name="Chow T."/>
            <person name="Chen H."/>
            <person name="Chung M."/>
            <person name="Chen C."/>
            <person name="Shaw J."/>
            <person name="Wu H."/>
            <person name="Hsiao K."/>
            <person name="Chao Y."/>
            <person name="Chu M."/>
            <person name="Cheng C."/>
            <person name="Hour A."/>
            <person name="Lee P."/>
            <person name="Lin S."/>
            <person name="Lin Y."/>
            <person name="Liou J."/>
            <person name="Liu S."/>
            <person name="Hsing Y."/>
            <person name="Raghuvanshi S."/>
            <person name="Mohanty A."/>
            <person name="Bharti A.K."/>
            <person name="Gaur A."/>
            <person name="Gupta V."/>
            <person name="Kumar D."/>
            <person name="Ravi V."/>
            <person name="Vij S."/>
            <person name="Kapur A."/>
            <person name="Khurana P."/>
            <person name="Khurana P."/>
            <person name="Khurana J.P."/>
            <person name="Tyagi A.K."/>
            <person name="Gaikwad K."/>
            <person name="Singh A."/>
            <person name="Dalal V."/>
            <person name="Srivastava S."/>
            <person name="Dixit A."/>
            <person name="Pal A.K."/>
            <person name="Ghazi I.A."/>
            <person name="Yadav M."/>
            <person name="Pandit A."/>
            <person name="Bhargava A."/>
            <person name="Sureshbabu K."/>
            <person name="Batra K."/>
            <person name="Sharma T.R."/>
            <person name="Mohapatra T."/>
            <person name="Singh N.K."/>
            <person name="Messing J."/>
            <person name="Nelson A.B."/>
            <person name="Fuks G."/>
            <person name="Kavchok S."/>
            <person name="Keizer G."/>
            <person name="Linton E."/>
            <person name="Llaca V."/>
            <person name="Song R."/>
            <person name="Tanyolac B."/>
            <person name="Young S."/>
            <person name="Ho-Il K."/>
            <person name="Hahn J.H."/>
            <person name="Sangsakoo G."/>
            <person name="Vanavichit A."/>
            <person name="de Mattos Luiz.A.T."/>
            <person name="Zimmer P.D."/>
            <person name="Malone G."/>
            <person name="Dellagostin O."/>
            <person name="de Oliveira A.C."/>
            <person name="Bevan M."/>
            <person name="Bancroft I."/>
            <person name="Minx P."/>
            <person name="Cordum H."/>
            <person name="Wilson R."/>
            <person name="Cheng Z."/>
            <person name="Jin W."/>
            <person name="Jiang J."/>
            <person name="Leong S.A."/>
            <person name="Iwama H."/>
            <person name="Gojobori T."/>
            <person name="Itoh T."/>
            <person name="Niimura Y."/>
            <person name="Fujii Y."/>
            <person name="Habara T."/>
            <person name="Sakai H."/>
            <person name="Sato Y."/>
            <person name="Wilson G."/>
            <person name="Kumar K."/>
            <person name="McCouch S."/>
            <person name="Juretic N."/>
            <person name="Hoen D."/>
            <person name="Wright S."/>
            <person name="Bruskiewich R."/>
            <person name="Bureau T."/>
            <person name="Miyao A."/>
            <person name="Hirochika H."/>
            <person name="Nishikawa T."/>
            <person name="Kadowaki K."/>
            <person name="Sugiura M."/>
            <person name="Burr B."/>
            <person name="Sasaki T."/>
        </authorList>
    </citation>
    <scope>NUCLEOTIDE SEQUENCE [LARGE SCALE GENOMIC DNA]</scope>
    <source>
        <strain evidence="3">cv. Nipponbare</strain>
    </source>
</reference>
<evidence type="ECO:0000256" key="1">
    <source>
        <dbReference type="SAM" id="MobiDB-lite"/>
    </source>
</evidence>
<evidence type="ECO:0000313" key="3">
    <source>
        <dbReference type="Proteomes" id="UP000000763"/>
    </source>
</evidence>
<reference evidence="3" key="2">
    <citation type="journal article" date="2008" name="Nucleic Acids Res.">
        <title>The rice annotation project database (RAP-DB): 2008 update.</title>
        <authorList>
            <consortium name="The rice annotation project (RAP)"/>
        </authorList>
    </citation>
    <scope>GENOME REANNOTATION</scope>
    <source>
        <strain evidence="3">cv. Nipponbare</strain>
    </source>
</reference>
<feature type="compositionally biased region" description="Basic and acidic residues" evidence="1">
    <location>
        <begin position="25"/>
        <end position="35"/>
    </location>
</feature>
<proteinExistence type="predicted"/>
<feature type="compositionally biased region" description="Low complexity" evidence="1">
    <location>
        <begin position="134"/>
        <end position="147"/>
    </location>
</feature>
<feature type="compositionally biased region" description="Basic and acidic residues" evidence="1">
    <location>
        <begin position="148"/>
        <end position="162"/>
    </location>
</feature>
<dbReference type="AlphaFoldDB" id="Q67UI8"/>
<feature type="region of interest" description="Disordered" evidence="1">
    <location>
        <begin position="73"/>
        <end position="162"/>
    </location>
</feature>
<accession>Q67UI8</accession>
<feature type="region of interest" description="Disordered" evidence="1">
    <location>
        <begin position="1"/>
        <end position="41"/>
    </location>
</feature>
<name>Q67UI8_ORYSJ</name>
<evidence type="ECO:0000313" key="2">
    <source>
        <dbReference type="EMBL" id="BAD38181.1"/>
    </source>
</evidence>
<gene>
    <name evidence="2" type="primary">P0638H11.15</name>
</gene>
<dbReference type="Proteomes" id="UP000000763">
    <property type="component" value="Chromosome 6"/>
</dbReference>
<organism evidence="2 3">
    <name type="scientific">Oryza sativa subsp. japonica</name>
    <name type="common">Rice</name>
    <dbReference type="NCBI Taxonomy" id="39947"/>
    <lineage>
        <taxon>Eukaryota</taxon>
        <taxon>Viridiplantae</taxon>
        <taxon>Streptophyta</taxon>
        <taxon>Embryophyta</taxon>
        <taxon>Tracheophyta</taxon>
        <taxon>Spermatophyta</taxon>
        <taxon>Magnoliopsida</taxon>
        <taxon>Liliopsida</taxon>
        <taxon>Poales</taxon>
        <taxon>Poaceae</taxon>
        <taxon>BOP clade</taxon>
        <taxon>Oryzoideae</taxon>
        <taxon>Oryzeae</taxon>
        <taxon>Oryzinae</taxon>
        <taxon>Oryza</taxon>
        <taxon>Oryza sativa</taxon>
    </lineage>
</organism>